<dbReference type="Gene3D" id="3.40.50.150">
    <property type="entry name" value="Vaccinia Virus protein VP39"/>
    <property type="match status" value="1"/>
</dbReference>
<dbReference type="Pfam" id="PF07021">
    <property type="entry name" value="MetW"/>
    <property type="match status" value="1"/>
</dbReference>
<sequence length="221" mass="24441">MTHIPAPAHMHFSEAAALRRDFAAIADWITPGAKVLDLGCGDGSLLGYLRDTRQVRGYGVEKDDANVLACLTNGINVIQMNLEEGLAGFEAQSFDVVILSQTLQAMHNTERIVQEMLRVGKEAIVTFPNFGFWKHRLQLILGNMPVSRNLPYQWYDTPNVHLCTISDFDNFCRTHRVTIRERLVITGGKTIHLLPNLLGSLAIYRCGNAAKDSLKPAPGAA</sequence>
<gene>
    <name evidence="1" type="ORF">GALL_370490</name>
</gene>
<organism evidence="1">
    <name type="scientific">mine drainage metagenome</name>
    <dbReference type="NCBI Taxonomy" id="410659"/>
    <lineage>
        <taxon>unclassified sequences</taxon>
        <taxon>metagenomes</taxon>
        <taxon>ecological metagenomes</taxon>
    </lineage>
</organism>
<dbReference type="AlphaFoldDB" id="A0A1J5QUL9"/>
<dbReference type="InterPro" id="IPR029063">
    <property type="entry name" value="SAM-dependent_MTases_sf"/>
</dbReference>
<accession>A0A1J5QUL9</accession>
<dbReference type="EMBL" id="MLJW01000958">
    <property type="protein sequence ID" value="OIQ81179.1"/>
    <property type="molecule type" value="Genomic_DNA"/>
</dbReference>
<evidence type="ECO:0000313" key="1">
    <source>
        <dbReference type="EMBL" id="OIQ81179.1"/>
    </source>
</evidence>
<dbReference type="SUPFAM" id="SSF53335">
    <property type="entry name" value="S-adenosyl-L-methionine-dependent methyltransferases"/>
    <property type="match status" value="1"/>
</dbReference>
<reference evidence="1" key="1">
    <citation type="submission" date="2016-10" db="EMBL/GenBank/DDBJ databases">
        <title>Sequence of Gallionella enrichment culture.</title>
        <authorList>
            <person name="Poehlein A."/>
            <person name="Muehling M."/>
            <person name="Daniel R."/>
        </authorList>
    </citation>
    <scope>NUCLEOTIDE SEQUENCE</scope>
</reference>
<dbReference type="CDD" id="cd02440">
    <property type="entry name" value="AdoMet_MTases"/>
    <property type="match status" value="1"/>
</dbReference>
<protein>
    <recommendedName>
        <fullName evidence="2">Methionine biosynthesis protein MetW</fullName>
    </recommendedName>
</protein>
<comment type="caution">
    <text evidence="1">The sequence shown here is derived from an EMBL/GenBank/DDBJ whole genome shotgun (WGS) entry which is preliminary data.</text>
</comment>
<evidence type="ECO:0008006" key="2">
    <source>
        <dbReference type="Google" id="ProtNLM"/>
    </source>
</evidence>
<dbReference type="NCBIfam" id="TIGR02081">
    <property type="entry name" value="metW"/>
    <property type="match status" value="1"/>
</dbReference>
<proteinExistence type="predicted"/>
<dbReference type="InterPro" id="IPR010743">
    <property type="entry name" value="Methionine_synth_MetW"/>
</dbReference>
<name>A0A1J5QUL9_9ZZZZ</name>